<sequence length="488" mass="53315">MAALGQNVVDFVQRFHKLQLQHDTSDTLIRDLLLYCDRIESSLRLQNKKLSEELETCKFNLSDTVNSRRDLLHQLQTQEAQTTWLVEENRSLKDRNAYILVMIDGDGLIFREQWTRQGLEGGKKAAKALREAITEQCGDRADDIEIVCKVMTNMGALGRTLARAGGLESSVDIRDFAAGFTSAYASFDFVDVGAAPGAASCKLKDNTRWHLQNQNCKHILLGISHDSSYAPFVSEILEDESTRQCITVLEGVPVPHELASTEVKIMDIGKNLFRCESLGSGMCTAWANGGGGPRTASPATSVASSNMMMTPGSGSGSGSMSYANVTSSGSPPPQITVALAPSKAFSPVTRAKVQYQQVPPQQLDWHPGARGLDEPITVSVAALENIKKRKDHDKLCNNHFLRGPCTKGDSCMFVHNYKPTADEINAIAVLARQNPCTSGQECELEGCIYGHHCPSIKDGVCCHPFCKFAEDAHPPGTKFRNSHIRANS</sequence>
<dbReference type="RefSeq" id="XP_047843491.1">
    <property type="nucleotide sequence ID" value="XM_047987506.1"/>
</dbReference>
<dbReference type="Pfam" id="PF25542">
    <property type="entry name" value="zf-CCCH_12"/>
    <property type="match status" value="1"/>
</dbReference>
<dbReference type="PANTHER" id="PTHR37543:SF1">
    <property type="entry name" value="CCCH ZINC FINGER DNA BINDING PROTEIN (AFU_ORTHOLOGUE AFUA_5G12760)"/>
    <property type="match status" value="1"/>
</dbReference>
<evidence type="ECO:0000256" key="2">
    <source>
        <dbReference type="ARBA" id="ARBA00022771"/>
    </source>
</evidence>
<evidence type="ECO:0000256" key="1">
    <source>
        <dbReference type="ARBA" id="ARBA00022723"/>
    </source>
</evidence>
<evidence type="ECO:0000256" key="4">
    <source>
        <dbReference type="PROSITE-ProRule" id="PRU00723"/>
    </source>
</evidence>
<evidence type="ECO:0000313" key="7">
    <source>
        <dbReference type="Proteomes" id="UP000829364"/>
    </source>
</evidence>
<dbReference type="GO" id="GO:0008270">
    <property type="term" value="F:zinc ion binding"/>
    <property type="evidence" value="ECO:0007669"/>
    <property type="project" value="UniProtKB-KW"/>
</dbReference>
<keyword evidence="3 4" id="KW-0862">Zinc</keyword>
<dbReference type="Proteomes" id="UP000829364">
    <property type="component" value="Chromosome 5"/>
</dbReference>
<protein>
    <recommendedName>
        <fullName evidence="5">C3H1-type domain-containing protein</fullName>
    </recommendedName>
</protein>
<gene>
    <name evidence="6" type="ORF">JDV02_006147</name>
</gene>
<dbReference type="GeneID" id="72068096"/>
<dbReference type="Pfam" id="PF25540">
    <property type="entry name" value="DUF7923"/>
    <property type="match status" value="1"/>
</dbReference>
<dbReference type="AlphaFoldDB" id="A0A9Q8QI18"/>
<evidence type="ECO:0000313" key="6">
    <source>
        <dbReference type="EMBL" id="UNI20010.1"/>
    </source>
</evidence>
<keyword evidence="2 4" id="KW-0863">Zinc-finger</keyword>
<evidence type="ECO:0000256" key="3">
    <source>
        <dbReference type="ARBA" id="ARBA00022833"/>
    </source>
</evidence>
<feature type="domain" description="C3H1-type" evidence="5">
    <location>
        <begin position="390"/>
        <end position="418"/>
    </location>
</feature>
<dbReference type="SUPFAM" id="SSF90229">
    <property type="entry name" value="CCCH zinc finger"/>
    <property type="match status" value="1"/>
</dbReference>
<dbReference type="InterPro" id="IPR036855">
    <property type="entry name" value="Znf_CCCH_sf"/>
</dbReference>
<dbReference type="PANTHER" id="PTHR37543">
    <property type="entry name" value="CCCH ZINC FINGER DNA BINDING PROTEIN (AFU_ORTHOLOGUE AFUA_5G12760)"/>
    <property type="match status" value="1"/>
</dbReference>
<dbReference type="InterPro" id="IPR057683">
    <property type="entry name" value="DUF7923"/>
</dbReference>
<organism evidence="6 7">
    <name type="scientific">Purpureocillium takamizusanense</name>
    <dbReference type="NCBI Taxonomy" id="2060973"/>
    <lineage>
        <taxon>Eukaryota</taxon>
        <taxon>Fungi</taxon>
        <taxon>Dikarya</taxon>
        <taxon>Ascomycota</taxon>
        <taxon>Pezizomycotina</taxon>
        <taxon>Sordariomycetes</taxon>
        <taxon>Hypocreomycetidae</taxon>
        <taxon>Hypocreales</taxon>
        <taxon>Ophiocordycipitaceae</taxon>
        <taxon>Purpureocillium</taxon>
    </lineage>
</organism>
<keyword evidence="7" id="KW-1185">Reference proteome</keyword>
<proteinExistence type="predicted"/>
<dbReference type="EMBL" id="CP086358">
    <property type="protein sequence ID" value="UNI20010.1"/>
    <property type="molecule type" value="Genomic_DNA"/>
</dbReference>
<dbReference type="InterPro" id="IPR000571">
    <property type="entry name" value="Znf_CCCH"/>
</dbReference>
<feature type="zinc finger region" description="C3H1-type" evidence="4">
    <location>
        <begin position="390"/>
        <end position="418"/>
    </location>
</feature>
<evidence type="ECO:0000259" key="5">
    <source>
        <dbReference type="PROSITE" id="PS50103"/>
    </source>
</evidence>
<dbReference type="PROSITE" id="PS50103">
    <property type="entry name" value="ZF_C3H1"/>
    <property type="match status" value="1"/>
</dbReference>
<dbReference type="Pfam" id="PF25543">
    <property type="entry name" value="zf-CCCH_tandem"/>
    <property type="match status" value="1"/>
</dbReference>
<accession>A0A9Q8QI18</accession>
<name>A0A9Q8QI18_9HYPO</name>
<keyword evidence="1 4" id="KW-0479">Metal-binding</keyword>
<dbReference type="OrthoDB" id="3512845at2759"/>
<dbReference type="InterPro" id="IPR057654">
    <property type="entry name" value="Znf-CCCH_tandem"/>
</dbReference>
<dbReference type="KEGG" id="ptkz:JDV02_006147"/>
<reference evidence="6" key="1">
    <citation type="submission" date="2021-11" db="EMBL/GenBank/DDBJ databases">
        <title>Purpureocillium_takamizusanense_genome.</title>
        <authorList>
            <person name="Nguyen N.-H."/>
        </authorList>
    </citation>
    <scope>NUCLEOTIDE SEQUENCE</scope>
    <source>
        <strain evidence="6">PT3</strain>
    </source>
</reference>